<gene>
    <name evidence="10" type="ORF">FRZ61_03360</name>
</gene>
<dbReference type="InterPro" id="IPR017475">
    <property type="entry name" value="EPS_sugar_tfrase"/>
</dbReference>
<keyword evidence="7" id="KW-0270">Exopolysaccharide synthesis</keyword>
<dbReference type="SUPFAM" id="SSF51735">
    <property type="entry name" value="NAD(P)-binding Rossmann-fold domains"/>
    <property type="match status" value="1"/>
</dbReference>
<dbReference type="AlphaFoldDB" id="A0A5J6MSV1"/>
<keyword evidence="3 10" id="KW-0808">Transferase</keyword>
<organism evidence="10 11">
    <name type="scientific">Hypericibacter adhaerens</name>
    <dbReference type="NCBI Taxonomy" id="2602016"/>
    <lineage>
        <taxon>Bacteria</taxon>
        <taxon>Pseudomonadati</taxon>
        <taxon>Pseudomonadota</taxon>
        <taxon>Alphaproteobacteria</taxon>
        <taxon>Rhodospirillales</taxon>
        <taxon>Dongiaceae</taxon>
        <taxon>Hypericibacter</taxon>
    </lineage>
</organism>
<evidence type="ECO:0000256" key="1">
    <source>
        <dbReference type="ARBA" id="ARBA00004141"/>
    </source>
</evidence>
<feature type="transmembrane region" description="Helical" evidence="8">
    <location>
        <begin position="20"/>
        <end position="39"/>
    </location>
</feature>
<dbReference type="GO" id="GO:0000271">
    <property type="term" value="P:polysaccharide biosynthetic process"/>
    <property type="evidence" value="ECO:0007669"/>
    <property type="project" value="UniProtKB-KW"/>
</dbReference>
<comment type="similarity">
    <text evidence="2">Belongs to the bacterial sugar transferase family.</text>
</comment>
<keyword evidence="4 8" id="KW-0812">Transmembrane</keyword>
<dbReference type="InterPro" id="IPR036291">
    <property type="entry name" value="NAD(P)-bd_dom_sf"/>
</dbReference>
<evidence type="ECO:0000256" key="6">
    <source>
        <dbReference type="ARBA" id="ARBA00023136"/>
    </source>
</evidence>
<dbReference type="Pfam" id="PF02397">
    <property type="entry name" value="Bac_transf"/>
    <property type="match status" value="1"/>
</dbReference>
<evidence type="ECO:0000313" key="11">
    <source>
        <dbReference type="Proteomes" id="UP000325797"/>
    </source>
</evidence>
<feature type="transmembrane region" description="Helical" evidence="8">
    <location>
        <begin position="84"/>
        <end position="104"/>
    </location>
</feature>
<dbReference type="Proteomes" id="UP000325797">
    <property type="component" value="Chromosome"/>
</dbReference>
<dbReference type="InterPro" id="IPR003362">
    <property type="entry name" value="Bact_transf"/>
</dbReference>
<evidence type="ECO:0000313" key="10">
    <source>
        <dbReference type="EMBL" id="QEX20419.1"/>
    </source>
</evidence>
<comment type="subcellular location">
    <subcellularLocation>
        <location evidence="1">Membrane</location>
        <topology evidence="1">Multi-pass membrane protein</topology>
    </subcellularLocation>
</comment>
<accession>A0A5J6MSV1</accession>
<evidence type="ECO:0000259" key="9">
    <source>
        <dbReference type="Pfam" id="PF02397"/>
    </source>
</evidence>
<feature type="transmembrane region" description="Helical" evidence="8">
    <location>
        <begin position="288"/>
        <end position="308"/>
    </location>
</feature>
<proteinExistence type="inferred from homology"/>
<dbReference type="OrthoDB" id="9808602at2"/>
<evidence type="ECO:0000256" key="4">
    <source>
        <dbReference type="ARBA" id="ARBA00022692"/>
    </source>
</evidence>
<dbReference type="Gene3D" id="3.40.50.720">
    <property type="entry name" value="NAD(P)-binding Rossmann-like Domain"/>
    <property type="match status" value="1"/>
</dbReference>
<feature type="transmembrane region" description="Helical" evidence="8">
    <location>
        <begin position="51"/>
        <end position="72"/>
    </location>
</feature>
<reference evidence="10 11" key="1">
    <citation type="submission" date="2019-08" db="EMBL/GenBank/DDBJ databases">
        <title>Hyperibacter terrae gen. nov., sp. nov. and Hyperibacter viscosus sp. nov., two new members in the family Rhodospirillaceae isolated from the rhizosphere of Hypericum perforatum.</title>
        <authorList>
            <person name="Noviana Z."/>
        </authorList>
    </citation>
    <scope>NUCLEOTIDE SEQUENCE [LARGE SCALE GENOMIC DNA]</scope>
    <source>
        <strain evidence="10 11">R5959</strain>
    </source>
</reference>
<dbReference type="KEGG" id="hadh:FRZ61_03360"/>
<dbReference type="PANTHER" id="PTHR30576">
    <property type="entry name" value="COLANIC BIOSYNTHESIS UDP-GLUCOSE LIPID CARRIER TRANSFERASE"/>
    <property type="match status" value="1"/>
</dbReference>
<dbReference type="NCBIfam" id="TIGR03025">
    <property type="entry name" value="EPS_sugtrans"/>
    <property type="match status" value="1"/>
</dbReference>
<evidence type="ECO:0000256" key="8">
    <source>
        <dbReference type="SAM" id="Phobius"/>
    </source>
</evidence>
<dbReference type="Pfam" id="PF13727">
    <property type="entry name" value="CoA_binding_3"/>
    <property type="match status" value="1"/>
</dbReference>
<sequence length="476" mass="52993">MASMISERRTVSLPIVSGCLRLADLVAVLGAGLIAYRAYPPAQQALAADLSLVFVVIIGLLCANGFQLAHLYTHPTLRSPLRRFGRALLAWSVVLLLFAAALFFTKTGENFSRGWVVSWFLIGAAGLGLNRIALSALVGLWTRDRRLCRNLVVVGAGAEAARFIAMVEASHNEEVEIVGVFDERLNHRRAVVAGRRLSGNIDDLTEFCRQVHVDQIVVAMPAAAESQLAAIFGRLRQLPVAVSLCPDIKGLPLENCSLGRVADQPVLNLLDRPLSDWKWVRKEIEDRFLAAIILLLIAPLLGAVALAVKIDSPGPVFFRQRRYGYNNQMIEVFKFRTMYHDQCDAAGEKVVKRGDSRVTRLGGFLRKTSLDELPQIINVLRGEMSIVGPRPHQAALKIDNRYYDEIVAEYAARHRVRPGITGWAQVNGWRGEIDTVEKAVKRVEHDLYYIDNWSVLLDFKILLLTVVAVLKRENAY</sequence>
<name>A0A5J6MSV1_9PROT</name>
<keyword evidence="11" id="KW-1185">Reference proteome</keyword>
<evidence type="ECO:0000256" key="5">
    <source>
        <dbReference type="ARBA" id="ARBA00022989"/>
    </source>
</evidence>
<keyword evidence="6 8" id="KW-0472">Membrane</keyword>
<keyword evidence="5 8" id="KW-1133">Transmembrane helix</keyword>
<evidence type="ECO:0000256" key="7">
    <source>
        <dbReference type="ARBA" id="ARBA00023169"/>
    </source>
</evidence>
<protein>
    <submittedName>
        <fullName evidence="10">Undecaprenyl-phosphate glucose phosphotransferase</fullName>
    </submittedName>
</protein>
<feature type="domain" description="Bacterial sugar transferase" evidence="9">
    <location>
        <begin position="282"/>
        <end position="471"/>
    </location>
</feature>
<dbReference type="InterPro" id="IPR017473">
    <property type="entry name" value="Undecaprenyl-P_gluc_Ptfrase"/>
</dbReference>
<dbReference type="GO" id="GO:0016780">
    <property type="term" value="F:phosphotransferase activity, for other substituted phosphate groups"/>
    <property type="evidence" value="ECO:0007669"/>
    <property type="project" value="TreeGrafter"/>
</dbReference>
<evidence type="ECO:0000256" key="3">
    <source>
        <dbReference type="ARBA" id="ARBA00022679"/>
    </source>
</evidence>
<feature type="transmembrane region" description="Helical" evidence="8">
    <location>
        <begin position="116"/>
        <end position="141"/>
    </location>
</feature>
<dbReference type="NCBIfam" id="TIGR03023">
    <property type="entry name" value="WcaJ_sugtrans"/>
    <property type="match status" value="1"/>
</dbReference>
<dbReference type="PANTHER" id="PTHR30576:SF0">
    <property type="entry name" value="UNDECAPRENYL-PHOSPHATE N-ACETYLGALACTOSAMINYL 1-PHOSPHATE TRANSFERASE-RELATED"/>
    <property type="match status" value="1"/>
</dbReference>
<evidence type="ECO:0000256" key="2">
    <source>
        <dbReference type="ARBA" id="ARBA00006464"/>
    </source>
</evidence>
<dbReference type="GO" id="GO:0016020">
    <property type="term" value="C:membrane"/>
    <property type="evidence" value="ECO:0007669"/>
    <property type="project" value="UniProtKB-SubCell"/>
</dbReference>
<dbReference type="EMBL" id="CP042582">
    <property type="protein sequence ID" value="QEX20419.1"/>
    <property type="molecule type" value="Genomic_DNA"/>
</dbReference>